<dbReference type="Proteomes" id="UP000308267">
    <property type="component" value="Unassembled WGS sequence"/>
</dbReference>
<dbReference type="InterPro" id="IPR050174">
    <property type="entry name" value="Protocadherin/Cadherin-CA"/>
</dbReference>
<feature type="domain" description="Cadherin" evidence="14">
    <location>
        <begin position="39"/>
        <end position="201"/>
    </location>
</feature>
<keyword evidence="8 13" id="KW-1133">Transmembrane helix</keyword>
<evidence type="ECO:0000256" key="4">
    <source>
        <dbReference type="ARBA" id="ARBA00022729"/>
    </source>
</evidence>
<feature type="domain" description="Cadherin" evidence="14">
    <location>
        <begin position="667"/>
        <end position="800"/>
    </location>
</feature>
<reference evidence="15 16" key="1">
    <citation type="journal article" date="2019" name="BMC Genomics">
        <title>New insights from Opisthorchis felineus genome: update on genomics of the epidemiologically important liver flukes.</title>
        <authorList>
            <person name="Ershov N.I."/>
            <person name="Mordvinov V.A."/>
            <person name="Prokhortchouk E.B."/>
            <person name="Pakharukova M.Y."/>
            <person name="Gunbin K.V."/>
            <person name="Ustyantsev K."/>
            <person name="Genaev M.A."/>
            <person name="Blinov A.G."/>
            <person name="Mazur A."/>
            <person name="Boulygina E."/>
            <person name="Tsygankova S."/>
            <person name="Khrameeva E."/>
            <person name="Chekanov N."/>
            <person name="Fan G."/>
            <person name="Xiao A."/>
            <person name="Zhang H."/>
            <person name="Xu X."/>
            <person name="Yang H."/>
            <person name="Solovyev V."/>
            <person name="Lee S.M."/>
            <person name="Liu X."/>
            <person name="Afonnikov D.A."/>
            <person name="Skryabin K.G."/>
        </authorList>
    </citation>
    <scope>NUCLEOTIDE SEQUENCE [LARGE SCALE GENOMIC DNA]</scope>
    <source>
        <strain evidence="15">AK-0245</strain>
        <tissue evidence="15">Whole organism</tissue>
    </source>
</reference>
<proteinExistence type="predicted"/>
<dbReference type="CDD" id="cd11304">
    <property type="entry name" value="Cadherin_repeat"/>
    <property type="match status" value="6"/>
</dbReference>
<dbReference type="InterPro" id="IPR002126">
    <property type="entry name" value="Cadherin-like_dom"/>
</dbReference>
<keyword evidence="7" id="KW-0130">Cell adhesion</keyword>
<dbReference type="PANTHER" id="PTHR24028">
    <property type="entry name" value="CADHERIN-87A"/>
    <property type="match status" value="1"/>
</dbReference>
<dbReference type="InterPro" id="IPR015919">
    <property type="entry name" value="Cadherin-like_sf"/>
</dbReference>
<dbReference type="STRING" id="147828.A0A4S2L8D0"/>
<dbReference type="Pfam" id="PF08266">
    <property type="entry name" value="Cadherin_2"/>
    <property type="match status" value="1"/>
</dbReference>
<gene>
    <name evidence="15" type="ORF">CRM22_009090</name>
</gene>
<dbReference type="GO" id="GO:0007156">
    <property type="term" value="P:homophilic cell adhesion via plasma membrane adhesion molecules"/>
    <property type="evidence" value="ECO:0007669"/>
    <property type="project" value="InterPro"/>
</dbReference>
<dbReference type="InterPro" id="IPR013164">
    <property type="entry name" value="Cadherin_N"/>
</dbReference>
<dbReference type="InterPro" id="IPR020894">
    <property type="entry name" value="Cadherin_CS"/>
</dbReference>
<evidence type="ECO:0000256" key="1">
    <source>
        <dbReference type="ARBA" id="ARBA00004251"/>
    </source>
</evidence>
<feature type="region of interest" description="Disordered" evidence="12">
    <location>
        <begin position="1041"/>
        <end position="1095"/>
    </location>
</feature>
<evidence type="ECO:0000256" key="7">
    <source>
        <dbReference type="ARBA" id="ARBA00022889"/>
    </source>
</evidence>
<dbReference type="Pfam" id="PF00028">
    <property type="entry name" value="Cadherin"/>
    <property type="match status" value="4"/>
</dbReference>
<name>A0A4S2L8D0_OPIFE</name>
<dbReference type="GO" id="GO:0005886">
    <property type="term" value="C:plasma membrane"/>
    <property type="evidence" value="ECO:0007669"/>
    <property type="project" value="UniProtKB-SubCell"/>
</dbReference>
<evidence type="ECO:0000256" key="5">
    <source>
        <dbReference type="ARBA" id="ARBA00022737"/>
    </source>
</evidence>
<dbReference type="SUPFAM" id="SSF49313">
    <property type="entry name" value="Cadherin-like"/>
    <property type="match status" value="5"/>
</dbReference>
<dbReference type="EMBL" id="SJOL01008860">
    <property type="protein sequence ID" value="TGZ59425.1"/>
    <property type="molecule type" value="Genomic_DNA"/>
</dbReference>
<feature type="domain" description="Cadherin" evidence="14">
    <location>
        <begin position="801"/>
        <end position="907"/>
    </location>
</feature>
<comment type="caution">
    <text evidence="15">The sequence shown here is derived from an EMBL/GenBank/DDBJ whole genome shotgun (WGS) entry which is preliminary data.</text>
</comment>
<dbReference type="FunFam" id="2.60.40.60:FF:000276">
    <property type="entry name" value="FAT atypical cadherin 2"/>
    <property type="match status" value="1"/>
</dbReference>
<dbReference type="OrthoDB" id="6252479at2759"/>
<keyword evidence="6 11" id="KW-0106">Calcium</keyword>
<evidence type="ECO:0000256" key="3">
    <source>
        <dbReference type="ARBA" id="ARBA00022692"/>
    </source>
</evidence>
<keyword evidence="4" id="KW-0732">Signal</keyword>
<sequence>MLTGFQKAREIANYFASACLLTVSSLCLFARCVPAKPFADTVIQFDIYEERPHGTMIGDVFQQIQSVTHSSSNFSNFVIVANQPAVSTLFQIDQVRGHLLTKRKLDRDSICQQDALCCPSTVSEENRHSGSNNLRNGVQHITLYPTLDECQIVFRVLYNFVTGSSEKNQTVPVNGAEYFGERGYVTLVLNVIDLNDNAPKFLLPVATNIPNTDQPENNRLRTLATSPLPTVELWIDETTEPDVCFELPMAVDEDSTPYSVTEYHLSKVSQSEVLQRFDSSDRHMEAFASELPFVLVQYSCSGVDWDETRLGFTSDPFSITPDHLSNSGKLPNSRIVPHVKLVSKLDRELRDEYWMKVLAMDSSETGLSVPDILKDSKQEQVVWNTIHSIRHTGTLLVRVRVLDANDNPPEIASNLEIQINEDVAIGTVIDTLSGTDRDAGDNGRLTYRIDPESVGMQQQHFPFKIHPISGAITVSQALDADQSRSESINRQIRFNVITSDAGKPVPKSALTVVTVSIANVNDETPQIKVVDLQSHTNPPRPLVKENLPPGQLVAFVTATDRDSGIYGSLRCQVDNQKFQLEVINPIVPMVTSDTAASKPIDVHAKKHNNMLEFKLTTTVSLDHELAAYETVEIICTDQALEISAIRTGRSRILVTVIDDNDNSPKFDRDELYLRINENEEINELVTTFNATDADQVQRLPSRQWTDYHLLNRERFPAPDFRAEDYRSLHKIRYSIDSVGNGYFHLDSLTGALYSKVRFDREEQDVVNFTVTATDGGIPPRNASIHVVVSVVDKNDNAPKFDQDLYEFELFENTSVGETIFELKATDRDVGFNAEIVYQMEDFQGTAQRQFHLDTLSGKFSLKSKLDREKQSRYAFKVYATDRGIPKLSCVSAVIVRVLDINDNAPKFVYPTQKNHTIYASVYTSPGVPLVKLTAVDPDEGQNAQLSFFLEDTTEHAEIFVLDEGSGELSLAATNEPEKLEGKYSLVLRVQDAGTPSLSCTANINIVLNQNAKLFGPHSVQPSLVGKQLQLDSFGKDQSSRQARFESSLSSPSAYQETNTKGRNMKERTPDVSGKWDPQTIRYSANDAHGKPEDRKKDAAQPFNYLSSEKALVAVICLIVLSALVAFVFLIAITLIRRKASAMQMRSIPPSGAAVSSAGMPRISARIANTYNSKVREINCTSDKVMSARYVKPPMTTTTAWVVGDLKQYPTLSRSTLNYSGLEAYRTLCHTPADCLTLQMRAADHDSSSGKIGSGEIMSVRNPDSHMGHKSTAGELSGSPHAGQPGIHFQPQFGYVAYTCQPLNSPESFELLPPNIQMDSPFLNSNCLEERADDDSRESTGMRETLSYGNTKDFQESRNLQVNSMLNTRVKFVETPESLARIQDSRQNVTKHQLFSCTADPGIQSASTDVFAQSTTKTPVI</sequence>
<keyword evidence="10" id="KW-0325">Glycoprotein</keyword>
<evidence type="ECO:0000256" key="2">
    <source>
        <dbReference type="ARBA" id="ARBA00022475"/>
    </source>
</evidence>
<evidence type="ECO:0000313" key="15">
    <source>
        <dbReference type="EMBL" id="TGZ59425.1"/>
    </source>
</evidence>
<feature type="domain" description="Cadherin" evidence="14">
    <location>
        <begin position="925"/>
        <end position="1023"/>
    </location>
</feature>
<dbReference type="PROSITE" id="PS00232">
    <property type="entry name" value="CADHERIN_1"/>
    <property type="match status" value="4"/>
</dbReference>
<dbReference type="FunFam" id="2.60.40.60:FF:000004">
    <property type="entry name" value="Protocadherin 1 gamma 2"/>
    <property type="match status" value="1"/>
</dbReference>
<keyword evidence="9 13" id="KW-0472">Membrane</keyword>
<feature type="domain" description="Cadherin" evidence="14">
    <location>
        <begin position="411"/>
        <end position="527"/>
    </location>
</feature>
<keyword evidence="2" id="KW-1003">Cell membrane</keyword>
<keyword evidence="5" id="KW-0677">Repeat</keyword>
<dbReference type="GO" id="GO:0005509">
    <property type="term" value="F:calcium ion binding"/>
    <property type="evidence" value="ECO:0007669"/>
    <property type="project" value="UniProtKB-UniRule"/>
</dbReference>
<evidence type="ECO:0000256" key="10">
    <source>
        <dbReference type="ARBA" id="ARBA00023180"/>
    </source>
</evidence>
<feature type="transmembrane region" description="Helical" evidence="13">
    <location>
        <begin position="1110"/>
        <end position="1135"/>
    </location>
</feature>
<evidence type="ECO:0000256" key="13">
    <source>
        <dbReference type="SAM" id="Phobius"/>
    </source>
</evidence>
<feature type="domain" description="Cadherin" evidence="14">
    <location>
        <begin position="543"/>
        <end position="666"/>
    </location>
</feature>
<evidence type="ECO:0000256" key="9">
    <source>
        <dbReference type="ARBA" id="ARBA00023136"/>
    </source>
</evidence>
<feature type="compositionally biased region" description="Polar residues" evidence="12">
    <location>
        <begin position="1041"/>
        <end position="1061"/>
    </location>
</feature>
<keyword evidence="16" id="KW-1185">Reference proteome</keyword>
<comment type="subcellular location">
    <subcellularLocation>
        <location evidence="1">Cell membrane</location>
        <topology evidence="1">Single-pass type I membrane protein</topology>
    </subcellularLocation>
</comment>
<dbReference type="PROSITE" id="PS50268">
    <property type="entry name" value="CADHERIN_2"/>
    <property type="match status" value="7"/>
</dbReference>
<evidence type="ECO:0000256" key="8">
    <source>
        <dbReference type="ARBA" id="ARBA00022989"/>
    </source>
</evidence>
<accession>A0A4S2L8D0</accession>
<evidence type="ECO:0000256" key="6">
    <source>
        <dbReference type="ARBA" id="ARBA00022837"/>
    </source>
</evidence>
<feature type="domain" description="Cadherin" evidence="14">
    <location>
        <begin position="250"/>
        <end position="411"/>
    </location>
</feature>
<protein>
    <recommendedName>
        <fullName evidence="14">Cadherin domain-containing protein</fullName>
    </recommendedName>
</protein>
<evidence type="ECO:0000259" key="14">
    <source>
        <dbReference type="PROSITE" id="PS50268"/>
    </source>
</evidence>
<keyword evidence="3 13" id="KW-0812">Transmembrane</keyword>
<dbReference type="PRINTS" id="PR00205">
    <property type="entry name" value="CADHERIN"/>
</dbReference>
<dbReference type="SMART" id="SM00112">
    <property type="entry name" value="CA"/>
    <property type="match status" value="6"/>
</dbReference>
<dbReference type="Gene3D" id="2.60.40.60">
    <property type="entry name" value="Cadherins"/>
    <property type="match status" value="7"/>
</dbReference>
<dbReference type="PANTHER" id="PTHR24028:SF146">
    <property type="entry name" value="CADHERIN 96CB, ISOFORM D-RELATED"/>
    <property type="match status" value="1"/>
</dbReference>
<organism evidence="15 16">
    <name type="scientific">Opisthorchis felineus</name>
    <dbReference type="NCBI Taxonomy" id="147828"/>
    <lineage>
        <taxon>Eukaryota</taxon>
        <taxon>Metazoa</taxon>
        <taxon>Spiralia</taxon>
        <taxon>Lophotrochozoa</taxon>
        <taxon>Platyhelminthes</taxon>
        <taxon>Trematoda</taxon>
        <taxon>Digenea</taxon>
        <taxon>Opisthorchiida</taxon>
        <taxon>Opisthorchiata</taxon>
        <taxon>Opisthorchiidae</taxon>
        <taxon>Opisthorchis</taxon>
    </lineage>
</organism>
<evidence type="ECO:0000313" key="16">
    <source>
        <dbReference type="Proteomes" id="UP000308267"/>
    </source>
</evidence>
<evidence type="ECO:0000256" key="12">
    <source>
        <dbReference type="SAM" id="MobiDB-lite"/>
    </source>
</evidence>
<evidence type="ECO:0000256" key="11">
    <source>
        <dbReference type="PROSITE-ProRule" id="PRU00043"/>
    </source>
</evidence>